<dbReference type="EMBL" id="QGNW01000129">
    <property type="protein sequence ID" value="RVW93525.1"/>
    <property type="molecule type" value="Genomic_DNA"/>
</dbReference>
<dbReference type="PANTHER" id="PTHR11439:SF440">
    <property type="entry name" value="INTEGRASE CATALYTIC DOMAIN-CONTAINING PROTEIN"/>
    <property type="match status" value="1"/>
</dbReference>
<dbReference type="AlphaFoldDB" id="A0A438I9X1"/>
<gene>
    <name evidence="3" type="primary">RE1_1859</name>
    <name evidence="3" type="ORF">CK203_035047</name>
</gene>
<dbReference type="InterPro" id="IPR043502">
    <property type="entry name" value="DNA/RNA_pol_sf"/>
</dbReference>
<reference evidence="3 4" key="1">
    <citation type="journal article" date="2018" name="PLoS Genet.">
        <title>Population sequencing reveals clonal diversity and ancestral inbreeding in the grapevine cultivar Chardonnay.</title>
        <authorList>
            <person name="Roach M.J."/>
            <person name="Johnson D.L."/>
            <person name="Bohlmann J."/>
            <person name="van Vuuren H.J."/>
            <person name="Jones S.J."/>
            <person name="Pretorius I.S."/>
            <person name="Schmidt S.A."/>
            <person name="Borneman A.R."/>
        </authorList>
    </citation>
    <scope>NUCLEOTIDE SEQUENCE [LARGE SCALE GENOMIC DNA]</scope>
    <source>
        <strain evidence="4">cv. Chardonnay</strain>
        <tissue evidence="3">Leaf</tissue>
    </source>
</reference>
<dbReference type="Proteomes" id="UP000288805">
    <property type="component" value="Unassembled WGS sequence"/>
</dbReference>
<feature type="region of interest" description="Disordered" evidence="1">
    <location>
        <begin position="22"/>
        <end position="41"/>
    </location>
</feature>
<dbReference type="CDD" id="cd09272">
    <property type="entry name" value="RNase_HI_RT_Ty1"/>
    <property type="match status" value="1"/>
</dbReference>
<evidence type="ECO:0000256" key="1">
    <source>
        <dbReference type="SAM" id="MobiDB-lite"/>
    </source>
</evidence>
<organism evidence="3 4">
    <name type="scientific">Vitis vinifera</name>
    <name type="common">Grape</name>
    <dbReference type="NCBI Taxonomy" id="29760"/>
    <lineage>
        <taxon>Eukaryota</taxon>
        <taxon>Viridiplantae</taxon>
        <taxon>Streptophyta</taxon>
        <taxon>Embryophyta</taxon>
        <taxon>Tracheophyta</taxon>
        <taxon>Spermatophyta</taxon>
        <taxon>Magnoliopsida</taxon>
        <taxon>eudicotyledons</taxon>
        <taxon>Gunneridae</taxon>
        <taxon>Pentapetalae</taxon>
        <taxon>rosids</taxon>
        <taxon>Vitales</taxon>
        <taxon>Vitaceae</taxon>
        <taxon>Viteae</taxon>
        <taxon>Vitis</taxon>
    </lineage>
</organism>
<dbReference type="PANTHER" id="PTHR11439">
    <property type="entry name" value="GAG-POL-RELATED RETROTRANSPOSON"/>
    <property type="match status" value="1"/>
</dbReference>
<name>A0A438I9X1_VITVI</name>
<protein>
    <submittedName>
        <fullName evidence="3">Retrovirus-related Pol polyprotein from transposon RE1</fullName>
    </submittedName>
</protein>
<dbReference type="InterPro" id="IPR013103">
    <property type="entry name" value="RVT_2"/>
</dbReference>
<feature type="domain" description="Reverse transcriptase Ty1/copia-type" evidence="2">
    <location>
        <begin position="157"/>
        <end position="206"/>
    </location>
</feature>
<evidence type="ECO:0000313" key="4">
    <source>
        <dbReference type="Proteomes" id="UP000288805"/>
    </source>
</evidence>
<accession>A0A438I9X1</accession>
<evidence type="ECO:0000259" key="2">
    <source>
        <dbReference type="Pfam" id="PF07727"/>
    </source>
</evidence>
<proteinExistence type="predicted"/>
<evidence type="ECO:0000313" key="3">
    <source>
        <dbReference type="EMBL" id="RVW93525.1"/>
    </source>
</evidence>
<comment type="caution">
    <text evidence="3">The sequence shown here is derived from an EMBL/GenBank/DDBJ whole genome shotgun (WGS) entry which is preliminary data.</text>
</comment>
<sequence length="310" mass="33994">MKKNRNNLEPVVYSRKKVLGRSKDQPIIPAHNQPKALGNGSLNASGNPHSVPIPIHVSSSPITDLSLPSHFDPSPEISAPELGLGLAPVVLAQDLDLDLPIALRKGTRACTKHPIAKYISYINSNWPLHQLDAKNAFLNGNLEEEVFMSPSLGKVAILIVYVDDIVLTGDDCNELEKLKGKLAEEFEIKDLGALKYFLGMEFAKSKKFMHAPGSEHFEAVYKILRYLKGTPGRGLLFKSRGHLQIEACTDASWVGSIVDRRSTFGYCSFVGGNLVTWRSKKQNVVARSSAKAKFRVVCHGLSLFLSSCGT</sequence>
<dbReference type="SUPFAM" id="SSF56672">
    <property type="entry name" value="DNA/RNA polymerases"/>
    <property type="match status" value="1"/>
</dbReference>
<dbReference type="Pfam" id="PF07727">
    <property type="entry name" value="RVT_2"/>
    <property type="match status" value="1"/>
</dbReference>